<evidence type="ECO:0000313" key="3">
    <source>
        <dbReference type="Proteomes" id="UP000592216"/>
    </source>
</evidence>
<feature type="region of interest" description="Disordered" evidence="1">
    <location>
        <begin position="252"/>
        <end position="284"/>
    </location>
</feature>
<dbReference type="RefSeq" id="WP_177158067.1">
    <property type="nucleotide sequence ID" value="NZ_JABCJE010000006.1"/>
</dbReference>
<accession>A0A850QD23</accession>
<evidence type="ECO:0000256" key="1">
    <source>
        <dbReference type="SAM" id="MobiDB-lite"/>
    </source>
</evidence>
<dbReference type="EMBL" id="JABCJE010000006">
    <property type="protein sequence ID" value="NVO24325.1"/>
    <property type="molecule type" value="Genomic_DNA"/>
</dbReference>
<comment type="caution">
    <text evidence="2">The sequence shown here is derived from an EMBL/GenBank/DDBJ whole genome shotgun (WGS) entry which is preliminary data.</text>
</comment>
<proteinExistence type="predicted"/>
<dbReference type="AlphaFoldDB" id="A0A850QD23"/>
<dbReference type="Proteomes" id="UP000592216">
    <property type="component" value="Unassembled WGS sequence"/>
</dbReference>
<name>A0A850QD23_9RHOB</name>
<organism evidence="2 3">
    <name type="scientific">Donghicola mangrovi</name>
    <dbReference type="NCBI Taxonomy" id="2729614"/>
    <lineage>
        <taxon>Bacteria</taxon>
        <taxon>Pseudomonadati</taxon>
        <taxon>Pseudomonadota</taxon>
        <taxon>Alphaproteobacteria</taxon>
        <taxon>Rhodobacterales</taxon>
        <taxon>Roseobacteraceae</taxon>
        <taxon>Donghicola</taxon>
    </lineage>
</organism>
<protein>
    <submittedName>
        <fullName evidence="2">Uncharacterized protein</fullName>
    </submittedName>
</protein>
<gene>
    <name evidence="2" type="ORF">HJ536_13240</name>
</gene>
<evidence type="ECO:0000313" key="2">
    <source>
        <dbReference type="EMBL" id="NVO24325.1"/>
    </source>
</evidence>
<sequence length="284" mass="28858">MKRAILGTLVTVCIGTGAAAEMCDYRPSALMGAGANAAKQHSGAAVATAGSAAKAAGFYTLTQVVSGGTVTAAGAAGAGAAATGTTGLLGSMGGVAAVLTAPATIIGAAVLGGGSLIYEGYCYYAVDDRKTDPAEVLPVLQNLGENADPDFLRFVDLTVPADQLDESVTKEDLEIGETHILKVAKEWNTHGHPMTWTNYRASRLYIVNGQLRYKDFGRDTRIGDLGFVVAQAGADASNPEAAVAPEGIVSDLPVEAPTETPAEATLPEAPAVEMPAEAPAQPAQ</sequence>
<reference evidence="2 3" key="1">
    <citation type="submission" date="2020-04" db="EMBL/GenBank/DDBJ databases">
        <title>Donghicola sp., a member of the Rhodobacteraceae family isolated from mangrove forest in Thailand.</title>
        <authorList>
            <person name="Charoenyingcharoen P."/>
            <person name="Yukphan P."/>
        </authorList>
    </citation>
    <scope>NUCLEOTIDE SEQUENCE [LARGE SCALE GENOMIC DNA]</scope>
    <source>
        <strain evidence="2 3">B5-SW-15</strain>
    </source>
</reference>